<sequence length="97" mass="11241">MYRSNEERLTDKLIGEAVISLLKSKNPISTDRLIAQLQFMAASADNINRKSACERIINEIRHDLADKRARITYEVRDVDNVRHFFNAEGPSDDKKRH</sequence>
<dbReference type="KEGG" id="rah:Rahaq_4663"/>
<reference evidence="3" key="1">
    <citation type="submission" date="2011-01" db="EMBL/GenBank/DDBJ databases">
        <title>Complete sequence of plasmid1 of Rahnella sp. Y9602.</title>
        <authorList>
            <consortium name="US DOE Joint Genome Institute"/>
            <person name="Lucas S."/>
            <person name="Copeland A."/>
            <person name="Lapidus A."/>
            <person name="Cheng J.-F."/>
            <person name="Goodwin L."/>
            <person name="Pitluck S."/>
            <person name="Lu M."/>
            <person name="Detter J.C."/>
            <person name="Han C."/>
            <person name="Tapia R."/>
            <person name="Land M."/>
            <person name="Hauser L."/>
            <person name="Kyrpides N."/>
            <person name="Ivanova N."/>
            <person name="Ovchinnikova G."/>
            <person name="Pagani I."/>
            <person name="Sobecky P.A."/>
            <person name="Martinez R.J."/>
            <person name="Woyke T."/>
        </authorList>
    </citation>
    <scope>NUCLEOTIDE SEQUENCE [LARGE SCALE GENOMIC DNA]</scope>
    <source>
        <strain evidence="3">Y9602</strain>
        <plasmid evidence="3">pRAHAQ01</plasmid>
    </source>
</reference>
<dbReference type="HOGENOM" id="CLU_157140_1_0_6"/>
<dbReference type="OrthoDB" id="6539751at2"/>
<evidence type="ECO:0000313" key="4">
    <source>
        <dbReference type="Proteomes" id="UP001598201"/>
    </source>
</evidence>
<keyword evidence="1" id="KW-0614">Plasmid</keyword>
<evidence type="ECO:0000313" key="3">
    <source>
        <dbReference type="Proteomes" id="UP000007257"/>
    </source>
</evidence>
<dbReference type="GeneID" id="95420575"/>
<dbReference type="Proteomes" id="UP000007257">
    <property type="component" value="Plasmid pRAHAQ01"/>
</dbReference>
<dbReference type="RefSeq" id="WP_013577924.1">
    <property type="nucleotide sequence ID" value="NC_015062.1"/>
</dbReference>
<protein>
    <submittedName>
        <fullName evidence="1">Uncharacterized protein</fullName>
    </submittedName>
</protein>
<geneLocation type="plasmid" evidence="1 3">
    <name>pRAHAQ01</name>
</geneLocation>
<dbReference type="Proteomes" id="UP001598201">
    <property type="component" value="Unassembled WGS sequence"/>
</dbReference>
<gene>
    <name evidence="1" type="ordered locus">Rahaq_4663</name>
    <name evidence="2" type="ORF">ACFPK4_20840</name>
</gene>
<evidence type="ECO:0000313" key="2">
    <source>
        <dbReference type="EMBL" id="MFD3225999.1"/>
    </source>
</evidence>
<reference evidence="2 4" key="3">
    <citation type="submission" date="2024-09" db="EMBL/GenBank/DDBJ databases">
        <title>Genomes of Rahnella.</title>
        <authorList>
            <person name="Mnguni F.C."/>
            <person name="Shin G.Y."/>
            <person name="Coutinho T."/>
        </authorList>
    </citation>
    <scope>NUCLEOTIDE SEQUENCE [LARGE SCALE GENOMIC DNA]</scope>
    <source>
        <strain evidence="2 4">20WA0057</strain>
    </source>
</reference>
<dbReference type="eggNOG" id="ENOG50335MB">
    <property type="taxonomic scope" value="Bacteria"/>
</dbReference>
<name>A0A0H3FMN3_RAHSY</name>
<dbReference type="EMBL" id="JBHUCJ010000068">
    <property type="protein sequence ID" value="MFD3225999.1"/>
    <property type="molecule type" value="Genomic_DNA"/>
</dbReference>
<dbReference type="AlphaFoldDB" id="A0A0H3FMN3"/>
<organism evidence="1 3">
    <name type="scientific">Rahnella sp. (strain Y9602)</name>
    <dbReference type="NCBI Taxonomy" id="2703885"/>
    <lineage>
        <taxon>Bacteria</taxon>
        <taxon>Pseudomonadati</taxon>
        <taxon>Pseudomonadota</taxon>
        <taxon>Gammaproteobacteria</taxon>
        <taxon>Enterobacterales</taxon>
        <taxon>Yersiniaceae</taxon>
        <taxon>Rahnella</taxon>
    </lineage>
</organism>
<accession>A0A0H3FMN3</accession>
<keyword evidence="4" id="KW-1185">Reference proteome</keyword>
<reference evidence="1 3" key="2">
    <citation type="journal article" date="2012" name="J. Bacteriol.">
        <title>Complete Genome Sequence of Rahnella sp. Strain Y9602, a Gammaproteobacterium Isolate from Metal- and Radionuclide-Contaminated Soil.</title>
        <authorList>
            <person name="Martinez R.J."/>
            <person name="Bruce D."/>
            <person name="Detter C."/>
            <person name="Goodwin L.A."/>
            <person name="Han J."/>
            <person name="Han C.S."/>
            <person name="Held B."/>
            <person name="Land M.L."/>
            <person name="Mikhailova N."/>
            <person name="Nolan M."/>
            <person name="Pennacchio L."/>
            <person name="Pitluck S."/>
            <person name="Tapia R."/>
            <person name="Woyke T."/>
            <person name="Sobecky P.A."/>
        </authorList>
    </citation>
    <scope>NUCLEOTIDE SEQUENCE [LARGE SCALE GENOMIC DNA]</scope>
    <source>
        <strain evidence="1 3">Y9602</strain>
        <plasmid evidence="1 3">pRAHAQ01</plasmid>
    </source>
</reference>
<evidence type="ECO:0000313" key="1">
    <source>
        <dbReference type="EMBL" id="ADW76243.1"/>
    </source>
</evidence>
<dbReference type="EMBL" id="CP002506">
    <property type="protein sequence ID" value="ADW76243.1"/>
    <property type="molecule type" value="Genomic_DNA"/>
</dbReference>
<proteinExistence type="predicted"/>